<sequence length="411" mass="44532">MSFSLPGLSDPLIRAASHFEAPTPVQSQAIPVVLSGRDLLATASTGSGKTTAFVLPLLQRWLDAPQSKPKALHSLILVPTRELAAQVREVIQQFSKDLPKRIKVVSAVGGVSINPQMMALRGGADFIVATPGRLLDLVDHRAVKLGSVSALVLDEADRMLDFGFADELGRILKLLPAKRQNLLFSATFPKAVESMASLIMRDAARIEVDADQADLPDILQRAIRVDKSKRTPLLRHLIAAEGWDRVLVFVARQYSADHVADKLNRKGIKALSFHGDLSQGARSEVLKDFKSGSIQVVVATDLAGRGLDIASLPVVVNYDLPRSPTDYTHRIGRTGRAGESGLAISFVSEECVAHFALIEKRNQLNLAREVIPGFEPIEAVPLPSPGTGGIKGRRKSKKDKLREAAARKKAE</sequence>
<dbReference type="Proteomes" id="UP001596472">
    <property type="component" value="Unassembled WGS sequence"/>
</dbReference>
<dbReference type="GO" id="GO:0016787">
    <property type="term" value="F:hydrolase activity"/>
    <property type="evidence" value="ECO:0007669"/>
    <property type="project" value="UniProtKB-KW"/>
</dbReference>
<dbReference type="PROSITE" id="PS51194">
    <property type="entry name" value="HELICASE_CTER"/>
    <property type="match status" value="1"/>
</dbReference>
<evidence type="ECO:0000256" key="8">
    <source>
        <dbReference type="SAM" id="MobiDB-lite"/>
    </source>
</evidence>
<evidence type="ECO:0000313" key="13">
    <source>
        <dbReference type="Proteomes" id="UP001596472"/>
    </source>
</evidence>
<dbReference type="EMBL" id="JBHTBS010000011">
    <property type="protein sequence ID" value="MFC7339006.1"/>
    <property type="molecule type" value="Genomic_DNA"/>
</dbReference>
<gene>
    <name evidence="12" type="ORF">ACFQY0_17550</name>
</gene>
<evidence type="ECO:0000256" key="4">
    <source>
        <dbReference type="ARBA" id="ARBA00022840"/>
    </source>
</evidence>
<reference evidence="13" key="1">
    <citation type="journal article" date="2019" name="Int. J. Syst. Evol. Microbiol.">
        <title>The Global Catalogue of Microorganisms (GCM) 10K type strain sequencing project: providing services to taxonomists for standard genome sequencing and annotation.</title>
        <authorList>
            <consortium name="The Broad Institute Genomics Platform"/>
            <consortium name="The Broad Institute Genome Sequencing Center for Infectious Disease"/>
            <person name="Wu L."/>
            <person name="Ma J."/>
        </authorList>
    </citation>
    <scope>NUCLEOTIDE SEQUENCE [LARGE SCALE GENOMIC DNA]</scope>
    <source>
        <strain evidence="13">CGMCC 4.1467</strain>
    </source>
</reference>
<feature type="domain" description="DEAD-box RNA helicase Q" evidence="11">
    <location>
        <begin position="1"/>
        <end position="27"/>
    </location>
</feature>
<keyword evidence="1 7" id="KW-0547">Nucleotide-binding</keyword>
<dbReference type="CDD" id="cd18787">
    <property type="entry name" value="SF2_C_DEAD"/>
    <property type="match status" value="1"/>
</dbReference>
<dbReference type="SMART" id="SM00490">
    <property type="entry name" value="HELICc"/>
    <property type="match status" value="1"/>
</dbReference>
<dbReference type="InterPro" id="IPR050079">
    <property type="entry name" value="DEAD_box_RNA_helicase"/>
</dbReference>
<organism evidence="12 13">
    <name type="scientific">Haloferula chungangensis</name>
    <dbReference type="NCBI Taxonomy" id="1048331"/>
    <lineage>
        <taxon>Bacteria</taxon>
        <taxon>Pseudomonadati</taxon>
        <taxon>Verrucomicrobiota</taxon>
        <taxon>Verrucomicrobiia</taxon>
        <taxon>Verrucomicrobiales</taxon>
        <taxon>Verrucomicrobiaceae</taxon>
        <taxon>Haloferula</taxon>
    </lineage>
</organism>
<dbReference type="PROSITE" id="PS00039">
    <property type="entry name" value="DEAD_ATP_HELICASE"/>
    <property type="match status" value="1"/>
</dbReference>
<comment type="caution">
    <text evidence="12">The sequence shown here is derived from an EMBL/GenBank/DDBJ whole genome shotgun (WGS) entry which is preliminary data.</text>
</comment>
<dbReference type="PROSITE" id="PS51192">
    <property type="entry name" value="HELICASE_ATP_BIND_1"/>
    <property type="match status" value="1"/>
</dbReference>
<evidence type="ECO:0000256" key="5">
    <source>
        <dbReference type="ARBA" id="ARBA00038437"/>
    </source>
</evidence>
<name>A0ABW2LE03_9BACT</name>
<evidence type="ECO:0000256" key="1">
    <source>
        <dbReference type="ARBA" id="ARBA00022741"/>
    </source>
</evidence>
<evidence type="ECO:0000256" key="6">
    <source>
        <dbReference type="PROSITE-ProRule" id="PRU00552"/>
    </source>
</evidence>
<feature type="short sequence motif" description="Q motif" evidence="6">
    <location>
        <begin position="1"/>
        <end position="27"/>
    </location>
</feature>
<dbReference type="Pfam" id="PF00271">
    <property type="entry name" value="Helicase_C"/>
    <property type="match status" value="1"/>
</dbReference>
<feature type="compositionally biased region" description="Basic and acidic residues" evidence="8">
    <location>
        <begin position="400"/>
        <end position="411"/>
    </location>
</feature>
<accession>A0ABW2LE03</accession>
<keyword evidence="13" id="KW-1185">Reference proteome</keyword>
<evidence type="ECO:0000259" key="10">
    <source>
        <dbReference type="PROSITE" id="PS51194"/>
    </source>
</evidence>
<comment type="similarity">
    <text evidence="5 7">Belongs to the DEAD box helicase family.</text>
</comment>
<dbReference type="PANTHER" id="PTHR47959:SF13">
    <property type="entry name" value="ATP-DEPENDENT RNA HELICASE RHLE"/>
    <property type="match status" value="1"/>
</dbReference>
<dbReference type="PANTHER" id="PTHR47959">
    <property type="entry name" value="ATP-DEPENDENT RNA HELICASE RHLE-RELATED"/>
    <property type="match status" value="1"/>
</dbReference>
<keyword evidence="4 7" id="KW-0067">ATP-binding</keyword>
<evidence type="ECO:0000259" key="11">
    <source>
        <dbReference type="PROSITE" id="PS51195"/>
    </source>
</evidence>
<evidence type="ECO:0000256" key="3">
    <source>
        <dbReference type="ARBA" id="ARBA00022806"/>
    </source>
</evidence>
<evidence type="ECO:0000256" key="7">
    <source>
        <dbReference type="RuleBase" id="RU000492"/>
    </source>
</evidence>
<dbReference type="InterPro" id="IPR014001">
    <property type="entry name" value="Helicase_ATP-bd"/>
</dbReference>
<proteinExistence type="inferred from homology"/>
<dbReference type="InterPro" id="IPR001650">
    <property type="entry name" value="Helicase_C-like"/>
</dbReference>
<evidence type="ECO:0000313" key="12">
    <source>
        <dbReference type="EMBL" id="MFC7339006.1"/>
    </source>
</evidence>
<dbReference type="SUPFAM" id="SSF52540">
    <property type="entry name" value="P-loop containing nucleoside triphosphate hydrolases"/>
    <property type="match status" value="2"/>
</dbReference>
<protein>
    <submittedName>
        <fullName evidence="12">DEAD/DEAH box helicase</fullName>
        <ecNumber evidence="12">3.6.4.-</ecNumber>
    </submittedName>
</protein>
<dbReference type="InterPro" id="IPR027417">
    <property type="entry name" value="P-loop_NTPase"/>
</dbReference>
<feature type="domain" description="Helicase C-terminal" evidence="10">
    <location>
        <begin position="232"/>
        <end position="378"/>
    </location>
</feature>
<feature type="domain" description="Helicase ATP-binding" evidence="9">
    <location>
        <begin position="30"/>
        <end position="206"/>
    </location>
</feature>
<dbReference type="EC" id="3.6.4.-" evidence="12"/>
<dbReference type="GO" id="GO:0004386">
    <property type="term" value="F:helicase activity"/>
    <property type="evidence" value="ECO:0007669"/>
    <property type="project" value="UniProtKB-KW"/>
</dbReference>
<dbReference type="InterPro" id="IPR011545">
    <property type="entry name" value="DEAD/DEAH_box_helicase_dom"/>
</dbReference>
<dbReference type="CDD" id="cd00268">
    <property type="entry name" value="DEADc"/>
    <property type="match status" value="1"/>
</dbReference>
<dbReference type="InterPro" id="IPR000629">
    <property type="entry name" value="RNA-helicase_DEAD-box_CS"/>
</dbReference>
<dbReference type="SMART" id="SM00487">
    <property type="entry name" value="DEXDc"/>
    <property type="match status" value="1"/>
</dbReference>
<dbReference type="Gene3D" id="3.40.50.300">
    <property type="entry name" value="P-loop containing nucleotide triphosphate hydrolases"/>
    <property type="match status" value="2"/>
</dbReference>
<evidence type="ECO:0000259" key="9">
    <source>
        <dbReference type="PROSITE" id="PS51192"/>
    </source>
</evidence>
<dbReference type="Pfam" id="PF00270">
    <property type="entry name" value="DEAD"/>
    <property type="match status" value="1"/>
</dbReference>
<dbReference type="InterPro" id="IPR044742">
    <property type="entry name" value="DEAD/DEAH_RhlB"/>
</dbReference>
<dbReference type="PROSITE" id="PS51195">
    <property type="entry name" value="Q_MOTIF"/>
    <property type="match status" value="1"/>
</dbReference>
<dbReference type="InterPro" id="IPR014014">
    <property type="entry name" value="RNA_helicase_DEAD_Q_motif"/>
</dbReference>
<evidence type="ECO:0000256" key="2">
    <source>
        <dbReference type="ARBA" id="ARBA00022801"/>
    </source>
</evidence>
<keyword evidence="3 7" id="KW-0347">Helicase</keyword>
<feature type="region of interest" description="Disordered" evidence="8">
    <location>
        <begin position="380"/>
        <end position="411"/>
    </location>
</feature>
<keyword evidence="2 7" id="KW-0378">Hydrolase</keyword>
<dbReference type="RefSeq" id="WP_379715061.1">
    <property type="nucleotide sequence ID" value="NZ_JBHTBS010000011.1"/>
</dbReference>